<organism evidence="1 2">
    <name type="scientific">Trichoglossum hirsutum</name>
    <dbReference type="NCBI Taxonomy" id="265104"/>
    <lineage>
        <taxon>Eukaryota</taxon>
        <taxon>Fungi</taxon>
        <taxon>Dikarya</taxon>
        <taxon>Ascomycota</taxon>
        <taxon>Pezizomycotina</taxon>
        <taxon>Geoglossomycetes</taxon>
        <taxon>Geoglossales</taxon>
        <taxon>Geoglossaceae</taxon>
        <taxon>Trichoglossum</taxon>
    </lineage>
</organism>
<proteinExistence type="predicted"/>
<protein>
    <recommendedName>
        <fullName evidence="3">Suppressor of anucleate metulae protein B</fullName>
    </recommendedName>
</protein>
<keyword evidence="2" id="KW-1185">Reference proteome</keyword>
<accession>A0A9P8LFY6</accession>
<evidence type="ECO:0008006" key="3">
    <source>
        <dbReference type="Google" id="ProtNLM"/>
    </source>
</evidence>
<dbReference type="EMBL" id="JAGHQM010000190">
    <property type="protein sequence ID" value="KAH0563525.1"/>
    <property type="molecule type" value="Genomic_DNA"/>
</dbReference>
<name>A0A9P8LFY6_9PEZI</name>
<reference evidence="1" key="1">
    <citation type="submission" date="2021-03" db="EMBL/GenBank/DDBJ databases">
        <title>Comparative genomics and phylogenomic investigation of the class Geoglossomycetes provide insights into ecological specialization and systematics.</title>
        <authorList>
            <person name="Melie T."/>
            <person name="Pirro S."/>
            <person name="Miller A.N."/>
            <person name="Quandt A."/>
        </authorList>
    </citation>
    <scope>NUCLEOTIDE SEQUENCE</scope>
    <source>
        <strain evidence="1">CAQ_001_2017</strain>
    </source>
</reference>
<dbReference type="AlphaFoldDB" id="A0A9P8LFY6"/>
<sequence>MFYCNREHQAAHTSSHKSACNAFAKRRDILDAEEQKLRSHPGDMFTPADVFTNSVGHFWGILETRDYMRARFALVEALGKVKTYDAVQAQLDHVVDMLRLCRSDNMGVRDLVPPLMLRLNKDQECYDFVKWYSTTGEQGDYDWGNMDLPYLDVRNADVFESVEYLCGNYINLSFTVGITLLKIKLLLGLTALRDSAVVGKKVPREILDSIQAYVPQSPIIAGNRDIMKRGDHAAAIDELTAQVDMLYKAVKRANKYFWPSLLEPGEHLAARPQAYSHGGMEQMQLVLQYSYDSWIETPGAIEVIKAKEEHS</sequence>
<gene>
    <name evidence="1" type="ORF">GP486_001905</name>
</gene>
<comment type="caution">
    <text evidence="1">The sequence shown here is derived from an EMBL/GenBank/DDBJ whole genome shotgun (WGS) entry which is preliminary data.</text>
</comment>
<evidence type="ECO:0000313" key="2">
    <source>
        <dbReference type="Proteomes" id="UP000750711"/>
    </source>
</evidence>
<evidence type="ECO:0000313" key="1">
    <source>
        <dbReference type="EMBL" id="KAH0563525.1"/>
    </source>
</evidence>
<dbReference type="Proteomes" id="UP000750711">
    <property type="component" value="Unassembled WGS sequence"/>
</dbReference>